<proteinExistence type="predicted"/>
<gene>
    <name evidence="2" type="ORF">NEOLEDRAFT_1128189</name>
</gene>
<dbReference type="Proteomes" id="UP000076761">
    <property type="component" value="Unassembled WGS sequence"/>
</dbReference>
<accession>A0A165VB36</accession>
<feature type="region of interest" description="Disordered" evidence="1">
    <location>
        <begin position="1"/>
        <end position="48"/>
    </location>
</feature>
<evidence type="ECO:0000313" key="2">
    <source>
        <dbReference type="EMBL" id="KZT29430.1"/>
    </source>
</evidence>
<dbReference type="InParanoid" id="A0A165VB36"/>
<keyword evidence="3" id="KW-1185">Reference proteome</keyword>
<name>A0A165VB36_9AGAM</name>
<organism evidence="2 3">
    <name type="scientific">Neolentinus lepideus HHB14362 ss-1</name>
    <dbReference type="NCBI Taxonomy" id="1314782"/>
    <lineage>
        <taxon>Eukaryota</taxon>
        <taxon>Fungi</taxon>
        <taxon>Dikarya</taxon>
        <taxon>Basidiomycota</taxon>
        <taxon>Agaricomycotina</taxon>
        <taxon>Agaricomycetes</taxon>
        <taxon>Gloeophyllales</taxon>
        <taxon>Gloeophyllaceae</taxon>
        <taxon>Neolentinus</taxon>
    </lineage>
</organism>
<evidence type="ECO:0000256" key="1">
    <source>
        <dbReference type="SAM" id="MobiDB-lite"/>
    </source>
</evidence>
<dbReference type="AlphaFoldDB" id="A0A165VB36"/>
<dbReference type="EMBL" id="KV425554">
    <property type="protein sequence ID" value="KZT29430.1"/>
    <property type="molecule type" value="Genomic_DNA"/>
</dbReference>
<reference evidence="2 3" key="1">
    <citation type="journal article" date="2016" name="Mol. Biol. Evol.">
        <title>Comparative Genomics of Early-Diverging Mushroom-Forming Fungi Provides Insights into the Origins of Lignocellulose Decay Capabilities.</title>
        <authorList>
            <person name="Nagy L.G."/>
            <person name="Riley R."/>
            <person name="Tritt A."/>
            <person name="Adam C."/>
            <person name="Daum C."/>
            <person name="Floudas D."/>
            <person name="Sun H."/>
            <person name="Yadav J.S."/>
            <person name="Pangilinan J."/>
            <person name="Larsson K.H."/>
            <person name="Matsuura K."/>
            <person name="Barry K."/>
            <person name="Labutti K."/>
            <person name="Kuo R."/>
            <person name="Ohm R.A."/>
            <person name="Bhattacharya S.S."/>
            <person name="Shirouzu T."/>
            <person name="Yoshinaga Y."/>
            <person name="Martin F.M."/>
            <person name="Grigoriev I.V."/>
            <person name="Hibbett D.S."/>
        </authorList>
    </citation>
    <scope>NUCLEOTIDE SEQUENCE [LARGE SCALE GENOMIC DNA]</scope>
    <source>
        <strain evidence="2 3">HHB14362 ss-1</strain>
    </source>
</reference>
<protein>
    <submittedName>
        <fullName evidence="2">Uncharacterized protein</fullName>
    </submittedName>
</protein>
<sequence>MLFPGPNNALPAADTEGASTQSDSPFTRENEVASPVDDEPSLSGSSLSVDEVLTMVDEPISGDGFSKFTPLTSTLPLVESEISRNSLVSETEVIEMLDSTSNYSGFLEEDTVVITLPSLRFQQPESTPILRQRQYGTLLWILALTIGLDDASL</sequence>
<evidence type="ECO:0000313" key="3">
    <source>
        <dbReference type="Proteomes" id="UP000076761"/>
    </source>
</evidence>